<name>A0ABY7SVR9_9RHOB</name>
<dbReference type="PANTHER" id="PTHR47017:SF1">
    <property type="entry name" value="ACYL-COA"/>
    <property type="match status" value="1"/>
</dbReference>
<reference evidence="1 2" key="1">
    <citation type="submission" date="2021-01" db="EMBL/GenBank/DDBJ databases">
        <title>Biogeographic distribution of Paracoccus.</title>
        <authorList>
            <person name="Hollensteiner J."/>
            <person name="Leineberger J."/>
            <person name="Brinkhoff T."/>
            <person name="Daniel R."/>
        </authorList>
    </citation>
    <scope>NUCLEOTIDE SEQUENCE [LARGE SCALE GENOMIC DNA]</scope>
    <source>
        <strain evidence="1 2">LMG25392</strain>
    </source>
</reference>
<gene>
    <name evidence="1" type="ORF">JHW45_14605</name>
</gene>
<dbReference type="Pfam" id="PF04339">
    <property type="entry name" value="FemAB_like"/>
    <property type="match status" value="1"/>
</dbReference>
<dbReference type="SUPFAM" id="SSF55729">
    <property type="entry name" value="Acyl-CoA N-acyltransferases (Nat)"/>
    <property type="match status" value="1"/>
</dbReference>
<accession>A0ABY7SVR9</accession>
<dbReference type="PANTHER" id="PTHR47017">
    <property type="entry name" value="ACYL-COA"/>
    <property type="match status" value="1"/>
</dbReference>
<sequence>MPSLPRMTAALTLNTHPHIAAIPAETWDALGDGNPFTTHRFLHALEVSGSVGRGTGWQPLHLTIEREGRIVGAAPLYAKSHSQGEYIFDHAWAQAYLRAGGHYYPKLQCAVPFTPASGTRLLSPDPDIRRSLLAGMTQLAERGGASGVHVTFCTEDEADLGADAGFLPRVTQQFHWFNRGYASYDEFLAQLSSRKRKALRKERQRAQDFGGTIRHLRGDDLRPEHWDAFWRFYQDTGGRKWGTPYLTREFFDCVQQTMRDDVLLVLAERDGRPIAGALNFIGPDALYGRYWGCVEDHAFLHFELCYHQAIDHAIAHGLARVEAGAQGEHKLARGYLPAPIHSLHWVRDEGFLRALADYLDREREAMGDEIEALTDWGPFRKQG</sequence>
<dbReference type="InterPro" id="IPR016181">
    <property type="entry name" value="Acyl_CoA_acyltransferase"/>
</dbReference>
<dbReference type="InterPro" id="IPR007434">
    <property type="entry name" value="FemAB-like"/>
</dbReference>
<dbReference type="Gene3D" id="3.40.630.30">
    <property type="match status" value="1"/>
</dbReference>
<keyword evidence="2" id="KW-1185">Reference proteome</keyword>
<dbReference type="Proteomes" id="UP001218412">
    <property type="component" value="Chromosome"/>
</dbReference>
<proteinExistence type="predicted"/>
<organism evidence="1 2">
    <name type="scientific">Paracoccus stylophorae</name>
    <dbReference type="NCBI Taxonomy" id="659350"/>
    <lineage>
        <taxon>Bacteria</taxon>
        <taxon>Pseudomonadati</taxon>
        <taxon>Pseudomonadota</taxon>
        <taxon>Alphaproteobacteria</taxon>
        <taxon>Rhodobacterales</taxon>
        <taxon>Paracoccaceae</taxon>
        <taxon>Paracoccus</taxon>
    </lineage>
</organism>
<evidence type="ECO:0000313" key="2">
    <source>
        <dbReference type="Proteomes" id="UP001218412"/>
    </source>
</evidence>
<protein>
    <submittedName>
        <fullName evidence="1">N-acetyltransferase</fullName>
    </submittedName>
</protein>
<dbReference type="EMBL" id="CP067134">
    <property type="protein sequence ID" value="WCR10281.1"/>
    <property type="molecule type" value="Genomic_DNA"/>
</dbReference>
<evidence type="ECO:0000313" key="1">
    <source>
        <dbReference type="EMBL" id="WCR10281.1"/>
    </source>
</evidence>